<keyword evidence="1" id="KW-0732">Signal</keyword>
<feature type="signal peptide" evidence="1">
    <location>
        <begin position="1"/>
        <end position="19"/>
    </location>
</feature>
<evidence type="ECO:0000313" key="2">
    <source>
        <dbReference type="EMBL" id="MDT3404810.1"/>
    </source>
</evidence>
<dbReference type="Proteomes" id="UP001258315">
    <property type="component" value="Unassembled WGS sequence"/>
</dbReference>
<evidence type="ECO:0000256" key="1">
    <source>
        <dbReference type="SAM" id="SignalP"/>
    </source>
</evidence>
<accession>A0ABU3H1L7</accession>
<feature type="chain" id="PRO_5045646713" description="Auto-transporter adhesin head GIN domain-containing protein" evidence="1">
    <location>
        <begin position="20"/>
        <end position="158"/>
    </location>
</feature>
<gene>
    <name evidence="2" type="ORF">QE417_003882</name>
</gene>
<comment type="caution">
    <text evidence="2">The sequence shown here is derived from an EMBL/GenBank/DDBJ whole genome shotgun (WGS) entry which is preliminary data.</text>
</comment>
<dbReference type="EMBL" id="JAVLVU010000001">
    <property type="protein sequence ID" value="MDT3404810.1"/>
    <property type="molecule type" value="Genomic_DNA"/>
</dbReference>
<keyword evidence="3" id="KW-1185">Reference proteome</keyword>
<name>A0ABU3H1L7_9SPHI</name>
<evidence type="ECO:0000313" key="3">
    <source>
        <dbReference type="Proteomes" id="UP001258315"/>
    </source>
</evidence>
<reference evidence="3" key="1">
    <citation type="submission" date="2023-07" db="EMBL/GenBank/DDBJ databases">
        <title>Functional and genomic diversity of the sorghum phyllosphere microbiome.</title>
        <authorList>
            <person name="Shade A."/>
        </authorList>
    </citation>
    <scope>NUCLEOTIDE SEQUENCE [LARGE SCALE GENOMIC DNA]</scope>
    <source>
        <strain evidence="3">SORGH_AS_0422</strain>
    </source>
</reference>
<protein>
    <recommendedName>
        <fullName evidence="4">Auto-transporter adhesin head GIN domain-containing protein</fullName>
    </recommendedName>
</protein>
<sequence length="158" mass="17517">MKHRIGIILLLLVSCAVYGQSSSSKVLIPEADSMVVEMDKLFINPKNVKEVFVLKDPSSELSRSHRGANLIMTFKKKPKFVALNNLKVDSIEKKSSRISYIIDGGFISDTTGVKIDILNIKKLDALFTGDMPGLYVNQTGTVYLITTKSKGKKLQQPK</sequence>
<dbReference type="RefSeq" id="WP_311952540.1">
    <property type="nucleotide sequence ID" value="NZ_JAVLVU010000001.1"/>
</dbReference>
<dbReference type="PROSITE" id="PS51257">
    <property type="entry name" value="PROKAR_LIPOPROTEIN"/>
    <property type="match status" value="1"/>
</dbReference>
<proteinExistence type="predicted"/>
<evidence type="ECO:0008006" key="4">
    <source>
        <dbReference type="Google" id="ProtNLM"/>
    </source>
</evidence>
<organism evidence="2 3">
    <name type="scientific">Mucilaginibacter terrae</name>
    <dbReference type="NCBI Taxonomy" id="1955052"/>
    <lineage>
        <taxon>Bacteria</taxon>
        <taxon>Pseudomonadati</taxon>
        <taxon>Bacteroidota</taxon>
        <taxon>Sphingobacteriia</taxon>
        <taxon>Sphingobacteriales</taxon>
        <taxon>Sphingobacteriaceae</taxon>
        <taxon>Mucilaginibacter</taxon>
    </lineage>
</organism>